<dbReference type="EMBL" id="LGRX02010166">
    <property type="protein sequence ID" value="KAK3270853.1"/>
    <property type="molecule type" value="Genomic_DNA"/>
</dbReference>
<evidence type="ECO:0000313" key="3">
    <source>
        <dbReference type="Proteomes" id="UP001190700"/>
    </source>
</evidence>
<dbReference type="AlphaFoldDB" id="A0AAE0G3I3"/>
<proteinExistence type="predicted"/>
<feature type="region of interest" description="Disordered" evidence="1">
    <location>
        <begin position="520"/>
        <end position="552"/>
    </location>
</feature>
<feature type="region of interest" description="Disordered" evidence="1">
    <location>
        <begin position="406"/>
        <end position="431"/>
    </location>
</feature>
<reference evidence="2 3" key="1">
    <citation type="journal article" date="2015" name="Genome Biol. Evol.">
        <title>Comparative Genomics of a Bacterivorous Green Alga Reveals Evolutionary Causalities and Consequences of Phago-Mixotrophic Mode of Nutrition.</title>
        <authorList>
            <person name="Burns J.A."/>
            <person name="Paasch A."/>
            <person name="Narechania A."/>
            <person name="Kim E."/>
        </authorList>
    </citation>
    <scope>NUCLEOTIDE SEQUENCE [LARGE SCALE GENOMIC DNA]</scope>
    <source>
        <strain evidence="2 3">PLY_AMNH</strain>
    </source>
</reference>
<name>A0AAE0G3I3_9CHLO</name>
<gene>
    <name evidence="2" type="ORF">CYMTET_20768</name>
</gene>
<keyword evidence="3" id="KW-1185">Reference proteome</keyword>
<comment type="caution">
    <text evidence="2">The sequence shown here is derived from an EMBL/GenBank/DDBJ whole genome shotgun (WGS) entry which is preliminary data.</text>
</comment>
<accession>A0AAE0G3I3</accession>
<evidence type="ECO:0000256" key="1">
    <source>
        <dbReference type="SAM" id="MobiDB-lite"/>
    </source>
</evidence>
<protein>
    <submittedName>
        <fullName evidence="2">Uncharacterized protein</fullName>
    </submittedName>
</protein>
<sequence>MPEGADQQVVIINASLAMHCVKYGIPDTYSLANGVEDFQSGAKTLTLTPYVDLRAACARTHRRNPIGAVGVACVTGENDGYAVWLAGLHVGDAPEGYFRMDGGEDPELQRAVTWVLVDQVVQLVWEMGWGRAATREPVHRAAREELLRQTPWRISRQGLLALPPRRRGRSVERCSQHYATGGEAGREVLAGLRLPPRGGGRSRGLHCLGEAVKVLAGHIAATNAVERCSQACIAATEARVERCSQACICQPRRRPVEACIAATEERPVERCSQACIAATEERPVERCSQACMALIQEAVELSPQLTALRGAHPFTKQSMRSLEAQCFPALVYSLPKLALEECDLNELLARKEATVEDWRVRVHLLRAQVTEYQAFIKERVPSFPITDVMQDSFFKKRKRLRFADADDDDMRGAGGGMEAPSPCGRRPQGTVGSAWRSLQDHQQGLAGKGFIRVVCDAPEGELEELMDFLDQAKMIAAEFSSHHFSEFYEHLAVNGAEAEVNEERAECGTNATHAAMAECPGPNGKGGGLSPTVAAPPGELGELDSSGQAPASELSDSVIELEEASVLETEVPVATNVVTELSPEEPTSEARWPEWPSEDIEVDEPFQVPNYVGLEHSEVMQGEIEREHEARQIFLASCRSPLGSELQPDEFTTVKEAYGMLRPSMWMVKFNMESTYRC</sequence>
<dbReference type="Proteomes" id="UP001190700">
    <property type="component" value="Unassembled WGS sequence"/>
</dbReference>
<evidence type="ECO:0000313" key="2">
    <source>
        <dbReference type="EMBL" id="KAK3270853.1"/>
    </source>
</evidence>
<organism evidence="2 3">
    <name type="scientific">Cymbomonas tetramitiformis</name>
    <dbReference type="NCBI Taxonomy" id="36881"/>
    <lineage>
        <taxon>Eukaryota</taxon>
        <taxon>Viridiplantae</taxon>
        <taxon>Chlorophyta</taxon>
        <taxon>Pyramimonadophyceae</taxon>
        <taxon>Pyramimonadales</taxon>
        <taxon>Pyramimonadaceae</taxon>
        <taxon>Cymbomonas</taxon>
    </lineage>
</organism>